<sequence length="79" mass="8319">MFSVETTTHGGMHEVVRINELAEGGVADATSLSESVLAEVRTAVRGHLDLLGHERGPALTEVVMSDAGTSIVSCRTRSL</sequence>
<evidence type="ECO:0000313" key="1">
    <source>
        <dbReference type="EMBL" id="RAG87111.1"/>
    </source>
</evidence>
<dbReference type="EMBL" id="QKYN01000012">
    <property type="protein sequence ID" value="RAG87111.1"/>
    <property type="molecule type" value="Genomic_DNA"/>
</dbReference>
<gene>
    <name evidence="1" type="ORF">DN069_03075</name>
</gene>
<evidence type="ECO:0000313" key="2">
    <source>
        <dbReference type="Proteomes" id="UP000248889"/>
    </source>
</evidence>
<dbReference type="AlphaFoldDB" id="A0A2X0IUQ9"/>
<dbReference type="OrthoDB" id="4187063at2"/>
<accession>A0A2X0IUQ9</accession>
<comment type="caution">
    <text evidence="1">The sequence shown here is derived from an EMBL/GenBank/DDBJ whole genome shotgun (WGS) entry which is preliminary data.</text>
</comment>
<protein>
    <submittedName>
        <fullName evidence="1">Uncharacterized protein</fullName>
    </submittedName>
</protein>
<dbReference type="RefSeq" id="WP_111499229.1">
    <property type="nucleotide sequence ID" value="NZ_QKYN01000012.1"/>
</dbReference>
<name>A0A2X0IUQ9_9ACTN</name>
<keyword evidence="2" id="KW-1185">Reference proteome</keyword>
<reference evidence="1 2" key="1">
    <citation type="submission" date="2018-06" db="EMBL/GenBank/DDBJ databases">
        <title>Streptacidiphilus pinicola sp. nov., isolated from pine grove soil.</title>
        <authorList>
            <person name="Roh S.G."/>
            <person name="Park S."/>
            <person name="Kim M.-K."/>
            <person name="Yun B.-R."/>
            <person name="Park J."/>
            <person name="Kim M.J."/>
            <person name="Kim Y.S."/>
            <person name="Kim S.B."/>
        </authorList>
    </citation>
    <scope>NUCLEOTIDE SEQUENCE [LARGE SCALE GENOMIC DNA]</scope>
    <source>
        <strain evidence="1 2">MMS16-CNU450</strain>
    </source>
</reference>
<dbReference type="Proteomes" id="UP000248889">
    <property type="component" value="Unassembled WGS sequence"/>
</dbReference>
<organism evidence="1 2">
    <name type="scientific">Streptacidiphilus pinicola</name>
    <dbReference type="NCBI Taxonomy" id="2219663"/>
    <lineage>
        <taxon>Bacteria</taxon>
        <taxon>Bacillati</taxon>
        <taxon>Actinomycetota</taxon>
        <taxon>Actinomycetes</taxon>
        <taxon>Kitasatosporales</taxon>
        <taxon>Streptomycetaceae</taxon>
        <taxon>Streptacidiphilus</taxon>
    </lineage>
</organism>
<proteinExistence type="predicted"/>